<feature type="transmembrane region" description="Helical" evidence="7">
    <location>
        <begin position="191"/>
        <end position="215"/>
    </location>
</feature>
<dbReference type="RefSeq" id="YP_009313439.1">
    <property type="nucleotide sequence ID" value="NC_031657.1"/>
</dbReference>
<dbReference type="PANTHER" id="PTHR30188">
    <property type="entry name" value="ABC TRANSPORTER PERMEASE PROTEIN-RELATED"/>
    <property type="match status" value="1"/>
</dbReference>
<evidence type="ECO:0000256" key="7">
    <source>
        <dbReference type="RuleBase" id="RU362044"/>
    </source>
</evidence>
<dbReference type="PANTHER" id="PTHR30188:SF4">
    <property type="entry name" value="PROTEIN TRIGALACTOSYLDIACYLGLYCEROL 1, CHLOROPLASTIC"/>
    <property type="match status" value="1"/>
</dbReference>
<evidence type="ECO:0000256" key="6">
    <source>
        <dbReference type="ARBA" id="ARBA00023136"/>
    </source>
</evidence>
<comment type="subcellular location">
    <subcellularLocation>
        <location evidence="1">Membrane</location>
        <topology evidence="1">Multi-pass membrane protein</topology>
    </subcellularLocation>
</comment>
<dbReference type="GO" id="GO:0043190">
    <property type="term" value="C:ATP-binding cassette (ABC) transporter complex"/>
    <property type="evidence" value="ECO:0007669"/>
    <property type="project" value="InterPro"/>
</dbReference>
<evidence type="ECO:0000256" key="5">
    <source>
        <dbReference type="ARBA" id="ARBA00022989"/>
    </source>
</evidence>
<comment type="similarity">
    <text evidence="2 7">Belongs to the MlaE permease family.</text>
</comment>
<organism evidence="8">
    <name type="scientific">Galaxaura rugosa</name>
    <dbReference type="NCBI Taxonomy" id="268570"/>
    <lineage>
        <taxon>Eukaryota</taxon>
        <taxon>Rhodophyta</taxon>
        <taxon>Florideophyceae</taxon>
        <taxon>Nemaliophycidae</taxon>
        <taxon>Nemaliales</taxon>
        <taxon>Galaxauraceae</taxon>
        <taxon>Galaxaura</taxon>
    </lineage>
</organism>
<evidence type="ECO:0000256" key="2">
    <source>
        <dbReference type="ARBA" id="ARBA00007556"/>
    </source>
</evidence>
<feature type="transmembrane region" description="Helical" evidence="7">
    <location>
        <begin position="227"/>
        <end position="249"/>
    </location>
</feature>
<dbReference type="InterPro" id="IPR030802">
    <property type="entry name" value="Permease_MalE"/>
</dbReference>
<evidence type="ECO:0000313" key="8">
    <source>
        <dbReference type="EMBL" id="SCW21693.1"/>
    </source>
</evidence>
<keyword evidence="8" id="KW-0150">Chloroplast</keyword>
<evidence type="ECO:0008006" key="9">
    <source>
        <dbReference type="Google" id="ProtNLM"/>
    </source>
</evidence>
<keyword evidence="3" id="KW-0813">Transport</keyword>
<keyword evidence="8" id="KW-0934">Plastid</keyword>
<geneLocation type="chloroplast" evidence="8"/>
<dbReference type="GO" id="GO:0005548">
    <property type="term" value="F:phospholipid transporter activity"/>
    <property type="evidence" value="ECO:0007669"/>
    <property type="project" value="TreeGrafter"/>
</dbReference>
<accession>A0A1G4NSP1</accession>
<keyword evidence="6 7" id="KW-0472">Membrane</keyword>
<dbReference type="EMBL" id="LT622865">
    <property type="protein sequence ID" value="SCW21693.1"/>
    <property type="molecule type" value="Genomic_DNA"/>
</dbReference>
<feature type="transmembrane region" description="Helical" evidence="7">
    <location>
        <begin position="147"/>
        <end position="171"/>
    </location>
</feature>
<dbReference type="Pfam" id="PF02405">
    <property type="entry name" value="MlaE"/>
    <property type="match status" value="1"/>
</dbReference>
<evidence type="ECO:0000256" key="1">
    <source>
        <dbReference type="ARBA" id="ARBA00004141"/>
    </source>
</evidence>
<evidence type="ECO:0000256" key="4">
    <source>
        <dbReference type="ARBA" id="ARBA00022692"/>
    </source>
</evidence>
<feature type="transmembrane region" description="Helical" evidence="7">
    <location>
        <begin position="6"/>
        <end position="26"/>
    </location>
</feature>
<keyword evidence="5 7" id="KW-1133">Transmembrane helix</keyword>
<dbReference type="InterPro" id="IPR003453">
    <property type="entry name" value="ABC_MlaE_roteobac"/>
</dbReference>
<dbReference type="AlphaFoldDB" id="A0A1G4NSP1"/>
<protein>
    <recommendedName>
        <fullName evidence="9">ABC transporter permease</fullName>
    </recommendedName>
</protein>
<evidence type="ECO:0000256" key="3">
    <source>
        <dbReference type="ARBA" id="ARBA00022448"/>
    </source>
</evidence>
<dbReference type="GeneID" id="29998923"/>
<sequence length="258" mass="28472">MLVKHNLFQLVSKCYTLFFLLKKLIFQSTNSKRYNYHLLGQIQLMGIDSLTVVLATSFSLAMIFTFQVAKELKYLGVPQLVGSVLIVTFIRELSPVLTAVIIAGRVGSAFTAEIATMQVTQQIDVLYTLNIDPCDYLVKPRVFACMLMLPILNFISLATSITTSIMIASVLYEIAPSVFLISSNCSYIDFIYSSIKSIVFGLVISIISCVWGLTVDGGSKNVGKSTTSSVVTILLVIFILDFCLSFIMFRSSNSLLSI</sequence>
<reference evidence="8" key="1">
    <citation type="submission" date="2016-10" db="EMBL/GenBank/DDBJ databases">
        <title>Chloroplast genomes as a tool to resolve red algal phylogenies: a case study in the Nemaliales.</title>
        <authorList>
            <person name="Costa J.F."/>
            <person name="Lin S.M."/>
            <person name="Macaya E.C."/>
            <person name="Fernandez-Garcia C."/>
            <person name="Verbruggen H."/>
        </authorList>
    </citation>
    <scope>NUCLEOTIDE SEQUENCE</scope>
    <source>
        <strain evidence="8">JFC0074</strain>
    </source>
</reference>
<reference evidence="8" key="2">
    <citation type="submission" date="2016-10" db="EMBL/GenBank/DDBJ databases">
        <authorList>
            <person name="de Groot N.N."/>
        </authorList>
    </citation>
    <scope>NUCLEOTIDE SEQUENCE</scope>
    <source>
        <strain evidence="8">JFC0074</strain>
    </source>
</reference>
<keyword evidence="4 7" id="KW-0812">Transmembrane</keyword>
<gene>
    <name evidence="8" type="primary">ycf63</name>
    <name evidence="8" type="ORF">JFC0074_46</name>
</gene>
<dbReference type="NCBIfam" id="TIGR00056">
    <property type="entry name" value="MlaE family lipid ABC transporter permease subunit"/>
    <property type="match status" value="1"/>
</dbReference>
<feature type="transmembrane region" description="Helical" evidence="7">
    <location>
        <begin position="47"/>
        <end position="68"/>
    </location>
</feature>
<name>A0A1G4NSP1_9FLOR</name>
<proteinExistence type="inferred from homology"/>